<dbReference type="Pfam" id="PF00385">
    <property type="entry name" value="Chromo"/>
    <property type="match status" value="1"/>
</dbReference>
<gene>
    <name evidence="5" type="ORF">BCV70DRAFT_166278</name>
</gene>
<accession>A0A317XHQ2</accession>
<feature type="compositionally biased region" description="Low complexity" evidence="3">
    <location>
        <begin position="114"/>
        <end position="128"/>
    </location>
</feature>
<dbReference type="Pfam" id="PF01393">
    <property type="entry name" value="Chromo_shadow"/>
    <property type="match status" value="1"/>
</dbReference>
<dbReference type="InterPro" id="IPR008251">
    <property type="entry name" value="Chromo_shadow_dom"/>
</dbReference>
<sequence length="253" mass="27863">MVDSSGAPVSPGVKDADDDDDDNKGGDEGGEDDEEYEIEYIVSHSDKMVDGQMSYFVKWQGYPDSENTWVFESDMGGAQEMIQEYWAKQPKKQLKKMGTKAGKKGKRQSSVGGSSAAAIAAAAAASSASRRRSARESSSAHRSANARDSPSASTSAAAAGSSRRGKRAHEIQPSRSPTPDGPLIDRMRKRYARIPDWDPIVAKIEAVEKTHSNKIRMFVRFQSGDRLAFESTVCHHRCPLKVIEFYESHLRFK</sequence>
<evidence type="ECO:0000313" key="6">
    <source>
        <dbReference type="Proteomes" id="UP000246740"/>
    </source>
</evidence>
<dbReference type="SUPFAM" id="SSF54160">
    <property type="entry name" value="Chromo domain-like"/>
    <property type="match status" value="2"/>
</dbReference>
<feature type="domain" description="Chromo" evidence="4">
    <location>
        <begin position="36"/>
        <end position="97"/>
    </location>
</feature>
<comment type="subcellular location">
    <subcellularLocation>
        <location evidence="1">Nucleus</location>
    </subcellularLocation>
</comment>
<evidence type="ECO:0000256" key="3">
    <source>
        <dbReference type="SAM" id="MobiDB-lite"/>
    </source>
</evidence>
<evidence type="ECO:0000256" key="2">
    <source>
        <dbReference type="ARBA" id="ARBA00023242"/>
    </source>
</evidence>
<dbReference type="SMART" id="SM00300">
    <property type="entry name" value="ChSh"/>
    <property type="match status" value="1"/>
</dbReference>
<dbReference type="Gene3D" id="2.40.50.40">
    <property type="match status" value="2"/>
</dbReference>
<keyword evidence="2" id="KW-0539">Nucleus</keyword>
<proteinExistence type="predicted"/>
<dbReference type="FunCoup" id="A0A317XHQ2">
    <property type="interactions" value="9"/>
</dbReference>
<evidence type="ECO:0000256" key="1">
    <source>
        <dbReference type="ARBA" id="ARBA00004123"/>
    </source>
</evidence>
<feature type="compositionally biased region" description="Basic residues" evidence="3">
    <location>
        <begin position="90"/>
        <end position="107"/>
    </location>
</feature>
<dbReference type="AlphaFoldDB" id="A0A317XHQ2"/>
<evidence type="ECO:0000313" key="5">
    <source>
        <dbReference type="EMBL" id="PWY97793.1"/>
    </source>
</evidence>
<dbReference type="InterPro" id="IPR016197">
    <property type="entry name" value="Chromo-like_dom_sf"/>
</dbReference>
<dbReference type="InterPro" id="IPR051219">
    <property type="entry name" value="Heterochromatin_chromo-domain"/>
</dbReference>
<dbReference type="GO" id="GO:0006338">
    <property type="term" value="P:chromatin remodeling"/>
    <property type="evidence" value="ECO:0007669"/>
    <property type="project" value="UniProtKB-ARBA"/>
</dbReference>
<evidence type="ECO:0000259" key="4">
    <source>
        <dbReference type="PROSITE" id="PS50013"/>
    </source>
</evidence>
<feature type="region of interest" description="Disordered" evidence="3">
    <location>
        <begin position="90"/>
        <end position="185"/>
    </location>
</feature>
<feature type="compositionally biased region" description="Low complexity" evidence="3">
    <location>
        <begin position="140"/>
        <end position="162"/>
    </location>
</feature>
<dbReference type="GO" id="GO:0005634">
    <property type="term" value="C:nucleus"/>
    <property type="evidence" value="ECO:0007669"/>
    <property type="project" value="UniProtKB-SubCell"/>
</dbReference>
<name>A0A317XHQ2_9BASI</name>
<protein>
    <recommendedName>
        <fullName evidence="4">Chromo domain-containing protein</fullName>
    </recommendedName>
</protein>
<dbReference type="InParanoid" id="A0A317XHQ2"/>
<dbReference type="SMART" id="SM00298">
    <property type="entry name" value="CHROMO"/>
    <property type="match status" value="1"/>
</dbReference>
<dbReference type="OrthoDB" id="433924at2759"/>
<feature type="non-terminal residue" evidence="5">
    <location>
        <position position="253"/>
    </location>
</feature>
<keyword evidence="6" id="KW-1185">Reference proteome</keyword>
<dbReference type="EMBL" id="KZ819202">
    <property type="protein sequence ID" value="PWY97793.1"/>
    <property type="molecule type" value="Genomic_DNA"/>
</dbReference>
<reference evidence="5 6" key="1">
    <citation type="journal article" date="2018" name="Mol. Biol. Evol.">
        <title>Broad Genomic Sampling Reveals a Smut Pathogenic Ancestry of the Fungal Clade Ustilaginomycotina.</title>
        <authorList>
            <person name="Kijpornyongpan T."/>
            <person name="Mondo S.J."/>
            <person name="Barry K."/>
            <person name="Sandor L."/>
            <person name="Lee J."/>
            <person name="Lipzen A."/>
            <person name="Pangilinan J."/>
            <person name="LaButti K."/>
            <person name="Hainaut M."/>
            <person name="Henrissat B."/>
            <person name="Grigoriev I.V."/>
            <person name="Spatafora J.W."/>
            <person name="Aime M.C."/>
        </authorList>
    </citation>
    <scope>NUCLEOTIDE SEQUENCE [LARGE SCALE GENOMIC DNA]</scope>
    <source>
        <strain evidence="5 6">MCA 3645</strain>
    </source>
</reference>
<dbReference type="InterPro" id="IPR023780">
    <property type="entry name" value="Chromo_domain"/>
</dbReference>
<feature type="region of interest" description="Disordered" evidence="3">
    <location>
        <begin position="1"/>
        <end position="36"/>
    </location>
</feature>
<dbReference type="InterPro" id="IPR000953">
    <property type="entry name" value="Chromo/chromo_shadow_dom"/>
</dbReference>
<dbReference type="PROSITE" id="PS50013">
    <property type="entry name" value="CHROMO_2"/>
    <property type="match status" value="1"/>
</dbReference>
<dbReference type="PANTHER" id="PTHR22812">
    <property type="entry name" value="CHROMOBOX PROTEIN"/>
    <property type="match status" value="1"/>
</dbReference>
<organism evidence="5 6">
    <name type="scientific">Testicularia cyperi</name>
    <dbReference type="NCBI Taxonomy" id="1882483"/>
    <lineage>
        <taxon>Eukaryota</taxon>
        <taxon>Fungi</taxon>
        <taxon>Dikarya</taxon>
        <taxon>Basidiomycota</taxon>
        <taxon>Ustilaginomycotina</taxon>
        <taxon>Ustilaginomycetes</taxon>
        <taxon>Ustilaginales</taxon>
        <taxon>Anthracoideaceae</taxon>
        <taxon>Testicularia</taxon>
    </lineage>
</organism>
<dbReference type="Proteomes" id="UP000246740">
    <property type="component" value="Unassembled WGS sequence"/>
</dbReference>
<dbReference type="STRING" id="1882483.A0A317XHQ2"/>
<feature type="compositionally biased region" description="Acidic residues" evidence="3">
    <location>
        <begin position="16"/>
        <end position="36"/>
    </location>
</feature>